<keyword evidence="4" id="KW-1185">Reference proteome</keyword>
<evidence type="ECO:0000313" key="4">
    <source>
        <dbReference type="Proteomes" id="UP000478052"/>
    </source>
</evidence>
<name>A0A6G0Y4J2_APHCR</name>
<accession>A0A6G0Y4J2</accession>
<feature type="compositionally biased region" description="Polar residues" evidence="1">
    <location>
        <begin position="50"/>
        <end position="62"/>
    </location>
</feature>
<dbReference type="SMART" id="SM00596">
    <property type="entry name" value="PRE_C2HC"/>
    <property type="match status" value="1"/>
</dbReference>
<dbReference type="AlphaFoldDB" id="A0A6G0Y4J2"/>
<dbReference type="Pfam" id="PF07530">
    <property type="entry name" value="PRE_C2HC"/>
    <property type="match status" value="1"/>
</dbReference>
<dbReference type="InterPro" id="IPR006579">
    <property type="entry name" value="Pre_C2HC_dom"/>
</dbReference>
<feature type="region of interest" description="Disordered" evidence="1">
    <location>
        <begin position="1"/>
        <end position="69"/>
    </location>
</feature>
<feature type="compositionally biased region" description="Polar residues" evidence="1">
    <location>
        <begin position="1"/>
        <end position="22"/>
    </location>
</feature>
<sequence>MANHNNKPSTSSTNVNKNIGSHSNKNTNKTNSSSDGEWKTQQKSKRIHSDSSVSDNPTSPKSQQKRKKLFSTTNRFEVLSQNVITDENLDDNLIDLEPPIIQDTIKPPPPIFVKGVVDFPELCLTLIELIGVDNFICKSTSDCLKIQTTNPVAYRALVHFLRDEKAEFHTYQLKEDKPLRVVIRNLHPTTPLNLIKEELTVRLFEVRQVTNVLHKVTKNHLPLFFVDLEPTTIANEIFKLTSLLHTKIKIEEPYKSKTISQCFNCQQYGHTRAYCGYKSRSVRCGDEHQSSDCPNSRDLPPKCAHCSENHPANYKGCSIYKEIQRRKRRSPTSNFIHDNLRSKPINVQGSHLPDHTLPSQPPPLTKTYAQATHNTHTNNSIPTAPETNAPDINKTLSSFLDEFKSLIHPMLSLLTKLISSLIDKNNA</sequence>
<dbReference type="PANTHER" id="PTHR33273:SF2">
    <property type="entry name" value="ENDONUCLEASE_EXONUCLEASE_PHOSPHATASE DOMAIN-CONTAINING PROTEIN"/>
    <property type="match status" value="1"/>
</dbReference>
<proteinExistence type="predicted"/>
<evidence type="ECO:0000256" key="1">
    <source>
        <dbReference type="SAM" id="MobiDB-lite"/>
    </source>
</evidence>
<organism evidence="3 4">
    <name type="scientific">Aphis craccivora</name>
    <name type="common">Cowpea aphid</name>
    <dbReference type="NCBI Taxonomy" id="307492"/>
    <lineage>
        <taxon>Eukaryota</taxon>
        <taxon>Metazoa</taxon>
        <taxon>Ecdysozoa</taxon>
        <taxon>Arthropoda</taxon>
        <taxon>Hexapoda</taxon>
        <taxon>Insecta</taxon>
        <taxon>Pterygota</taxon>
        <taxon>Neoptera</taxon>
        <taxon>Paraneoptera</taxon>
        <taxon>Hemiptera</taxon>
        <taxon>Sternorrhyncha</taxon>
        <taxon>Aphidomorpha</taxon>
        <taxon>Aphidoidea</taxon>
        <taxon>Aphididae</taxon>
        <taxon>Aphidini</taxon>
        <taxon>Aphis</taxon>
        <taxon>Aphis</taxon>
    </lineage>
</organism>
<gene>
    <name evidence="3" type="ORF">FWK35_00019109</name>
</gene>
<dbReference type="EMBL" id="VUJU01006186">
    <property type="protein sequence ID" value="KAF0749206.1"/>
    <property type="molecule type" value="Genomic_DNA"/>
</dbReference>
<comment type="caution">
    <text evidence="3">The sequence shown here is derived from an EMBL/GenBank/DDBJ whole genome shotgun (WGS) entry which is preliminary data.</text>
</comment>
<evidence type="ECO:0000313" key="3">
    <source>
        <dbReference type="EMBL" id="KAF0749206.1"/>
    </source>
</evidence>
<feature type="compositionally biased region" description="Low complexity" evidence="1">
    <location>
        <begin position="23"/>
        <end position="34"/>
    </location>
</feature>
<evidence type="ECO:0000259" key="2">
    <source>
        <dbReference type="SMART" id="SM00596"/>
    </source>
</evidence>
<feature type="domain" description="Pre-C2HC" evidence="2">
    <location>
        <begin position="192"/>
        <end position="260"/>
    </location>
</feature>
<reference evidence="3 4" key="1">
    <citation type="submission" date="2019-08" db="EMBL/GenBank/DDBJ databases">
        <title>Whole genome of Aphis craccivora.</title>
        <authorList>
            <person name="Voronova N.V."/>
            <person name="Shulinski R.S."/>
            <person name="Bandarenka Y.V."/>
            <person name="Zhorov D.G."/>
            <person name="Warner D."/>
        </authorList>
    </citation>
    <scope>NUCLEOTIDE SEQUENCE [LARGE SCALE GENOMIC DNA]</scope>
    <source>
        <strain evidence="3">180601</strain>
        <tissue evidence="3">Whole Body</tissue>
    </source>
</reference>
<dbReference type="OrthoDB" id="6593055at2759"/>
<dbReference type="PANTHER" id="PTHR33273">
    <property type="entry name" value="DOMAIN-CONTAINING PROTEIN, PUTATIVE-RELATED"/>
    <property type="match status" value="1"/>
</dbReference>
<dbReference type="Proteomes" id="UP000478052">
    <property type="component" value="Unassembled WGS sequence"/>
</dbReference>
<protein>
    <recommendedName>
        <fullName evidence="2">Pre-C2HC domain-containing protein</fullName>
    </recommendedName>
</protein>